<dbReference type="GO" id="GO:0045892">
    <property type="term" value="P:negative regulation of DNA-templated transcription"/>
    <property type="evidence" value="ECO:0007669"/>
    <property type="project" value="TreeGrafter"/>
</dbReference>
<dbReference type="eggNOG" id="COG2186">
    <property type="taxonomic scope" value="Bacteria"/>
</dbReference>
<dbReference type="InterPro" id="IPR000524">
    <property type="entry name" value="Tscrpt_reg_HTH_GntR"/>
</dbReference>
<keyword evidence="3" id="KW-0804">Transcription</keyword>
<keyword evidence="1" id="KW-0805">Transcription regulation</keyword>
<proteinExistence type="predicted"/>
<dbReference type="Gene3D" id="1.10.10.10">
    <property type="entry name" value="Winged helix-like DNA-binding domain superfamily/Winged helix DNA-binding domain"/>
    <property type="match status" value="1"/>
</dbReference>
<evidence type="ECO:0000256" key="1">
    <source>
        <dbReference type="ARBA" id="ARBA00023015"/>
    </source>
</evidence>
<dbReference type="RefSeq" id="WP_005399236.1">
    <property type="nucleotide sequence ID" value="NZ_JH601088.1"/>
</dbReference>
<dbReference type="PANTHER" id="PTHR44846">
    <property type="entry name" value="MANNOSYL-D-GLYCERATE TRANSPORT/METABOLISM SYSTEM REPRESSOR MNGR-RELATED"/>
    <property type="match status" value="1"/>
</dbReference>
<keyword evidence="2" id="KW-0238">DNA-binding</keyword>
<feature type="domain" description="HTH gntR-type" evidence="4">
    <location>
        <begin position="10"/>
        <end position="78"/>
    </location>
</feature>
<reference evidence="5 6" key="1">
    <citation type="submission" date="2012-01" db="EMBL/GenBank/DDBJ databases">
        <title>The Genome Sequence of Helcococcus kunzii ATCC 51366.</title>
        <authorList>
            <consortium name="The Broad Institute Genome Sequencing Platform"/>
            <person name="Earl A."/>
            <person name="Ward D."/>
            <person name="Feldgarden M."/>
            <person name="Gevers D."/>
            <person name="Huys G."/>
            <person name="Young S.K."/>
            <person name="Zeng Q."/>
            <person name="Gargeya S."/>
            <person name="Fitzgerald M."/>
            <person name="Haas B."/>
            <person name="Abouelleil A."/>
            <person name="Alvarado L."/>
            <person name="Arachchi H.M."/>
            <person name="Berlin A."/>
            <person name="Chapman S.B."/>
            <person name="Gearin G."/>
            <person name="Goldberg J."/>
            <person name="Griggs A."/>
            <person name="Gujja S."/>
            <person name="Hansen M."/>
            <person name="Heiman D."/>
            <person name="Howarth C."/>
            <person name="Larimer J."/>
            <person name="Lui A."/>
            <person name="MacDonald P.J.P."/>
            <person name="McCowen C."/>
            <person name="Montmayeur A."/>
            <person name="Murphy C."/>
            <person name="Neiman D."/>
            <person name="Pearson M."/>
            <person name="Priest M."/>
            <person name="Roberts A."/>
            <person name="Saif S."/>
            <person name="Shea T."/>
            <person name="Sisk P."/>
            <person name="Stolte C."/>
            <person name="Sykes S."/>
            <person name="Wortman J."/>
            <person name="Nusbaum C."/>
            <person name="Birren B."/>
        </authorList>
    </citation>
    <scope>NUCLEOTIDE SEQUENCE [LARGE SCALE GENOMIC DNA]</scope>
    <source>
        <strain evidence="5 6">ATCC 51366</strain>
    </source>
</reference>
<dbReference type="GO" id="GO:0003677">
    <property type="term" value="F:DNA binding"/>
    <property type="evidence" value="ECO:0007669"/>
    <property type="project" value="UniProtKB-KW"/>
</dbReference>
<dbReference type="EMBL" id="AGEI01000031">
    <property type="protein sequence ID" value="EHR32107.1"/>
    <property type="molecule type" value="Genomic_DNA"/>
</dbReference>
<dbReference type="AlphaFoldDB" id="H3NQW0"/>
<dbReference type="PANTHER" id="PTHR44846:SF1">
    <property type="entry name" value="MANNOSYL-D-GLYCERATE TRANSPORT_METABOLISM SYSTEM REPRESSOR MNGR-RELATED"/>
    <property type="match status" value="1"/>
</dbReference>
<name>H3NQW0_9FIRM</name>
<dbReference type="GO" id="GO:0003700">
    <property type="term" value="F:DNA-binding transcription factor activity"/>
    <property type="evidence" value="ECO:0007669"/>
    <property type="project" value="InterPro"/>
</dbReference>
<evidence type="ECO:0000313" key="6">
    <source>
        <dbReference type="Proteomes" id="UP000004191"/>
    </source>
</evidence>
<dbReference type="HOGENOM" id="CLU_1259995_0_0_9"/>
<dbReference type="CDD" id="cd07377">
    <property type="entry name" value="WHTH_GntR"/>
    <property type="match status" value="1"/>
</dbReference>
<comment type="caution">
    <text evidence="5">The sequence shown here is derived from an EMBL/GenBank/DDBJ whole genome shotgun (WGS) entry which is preliminary data.</text>
</comment>
<evidence type="ECO:0000256" key="2">
    <source>
        <dbReference type="ARBA" id="ARBA00023125"/>
    </source>
</evidence>
<dbReference type="SMART" id="SM00345">
    <property type="entry name" value="HTH_GNTR"/>
    <property type="match status" value="1"/>
</dbReference>
<dbReference type="OrthoDB" id="9801546at2"/>
<evidence type="ECO:0000256" key="3">
    <source>
        <dbReference type="ARBA" id="ARBA00023163"/>
    </source>
</evidence>
<dbReference type="GeneID" id="96999843"/>
<dbReference type="Proteomes" id="UP000004191">
    <property type="component" value="Unassembled WGS sequence"/>
</dbReference>
<dbReference type="InterPro" id="IPR050679">
    <property type="entry name" value="Bact_HTH_transcr_reg"/>
</dbReference>
<evidence type="ECO:0000313" key="5">
    <source>
        <dbReference type="EMBL" id="EHR32107.1"/>
    </source>
</evidence>
<dbReference type="PRINTS" id="PR00035">
    <property type="entry name" value="HTHGNTR"/>
</dbReference>
<dbReference type="Pfam" id="PF00392">
    <property type="entry name" value="GntR"/>
    <property type="match status" value="1"/>
</dbReference>
<dbReference type="STRING" id="883114.HMPREF9709_01721"/>
<organism evidence="5 6">
    <name type="scientific">Helcococcus kunzii ATCC 51366</name>
    <dbReference type="NCBI Taxonomy" id="883114"/>
    <lineage>
        <taxon>Bacteria</taxon>
        <taxon>Bacillati</taxon>
        <taxon>Bacillota</taxon>
        <taxon>Tissierellia</taxon>
        <taxon>Tissierellales</taxon>
        <taxon>Peptoniphilaceae</taxon>
        <taxon>Helcococcus</taxon>
    </lineage>
</organism>
<dbReference type="SUPFAM" id="SSF46785">
    <property type="entry name" value="Winged helix' DNA-binding domain"/>
    <property type="match status" value="1"/>
</dbReference>
<keyword evidence="6" id="KW-1185">Reference proteome</keyword>
<accession>H3NQW0</accession>
<dbReference type="PROSITE" id="PS50949">
    <property type="entry name" value="HTH_GNTR"/>
    <property type="match status" value="1"/>
</dbReference>
<protein>
    <recommendedName>
        <fullName evidence="4">HTH gntR-type domain-containing protein</fullName>
    </recommendedName>
</protein>
<gene>
    <name evidence="5" type="ORF">HMPREF9709_01721</name>
</gene>
<sequence length="219" mass="25467">MINISRVERTNLPDIIASEIKNRILNNVWEVGDKIPSENDLSKEFEVNRLTIRLAINKLNTLGLLETKTGEGTYVRKLNLYNYINQIIPFIVSSNEINHILEFENTILSLLKNEVIFDDKDTKLINKIIDKTDENIKKLASIHFILKSYDDDIVEEIANDFFTIKRCIFEKTTNSLIKSIIISLEKILIENDIEKIKNLNPNELTCLVDRINKLIMNYK</sequence>
<evidence type="ECO:0000259" key="4">
    <source>
        <dbReference type="PROSITE" id="PS50949"/>
    </source>
</evidence>
<dbReference type="InterPro" id="IPR036388">
    <property type="entry name" value="WH-like_DNA-bd_sf"/>
</dbReference>
<dbReference type="InterPro" id="IPR036390">
    <property type="entry name" value="WH_DNA-bd_sf"/>
</dbReference>